<keyword evidence="2" id="KW-1185">Reference proteome</keyword>
<reference evidence="1 2" key="1">
    <citation type="journal article" date="2017" name="Front. Genet.">
        <title>Draft sequencing of the heterozygous diploid genome of Satsuma (Citrus unshiu Marc.) using a hybrid assembly approach.</title>
        <authorList>
            <person name="Shimizu T."/>
            <person name="Tanizawa Y."/>
            <person name="Mochizuki T."/>
            <person name="Nagasaki H."/>
            <person name="Yoshioka T."/>
            <person name="Toyoda A."/>
            <person name="Fujiyama A."/>
            <person name="Kaminuma E."/>
            <person name="Nakamura Y."/>
        </authorList>
    </citation>
    <scope>NUCLEOTIDE SEQUENCE [LARGE SCALE GENOMIC DNA]</scope>
    <source>
        <strain evidence="2">cv. Miyagawa wase</strain>
    </source>
</reference>
<evidence type="ECO:0000313" key="1">
    <source>
        <dbReference type="EMBL" id="GAY67476.1"/>
    </source>
</evidence>
<proteinExistence type="predicted"/>
<name>A0A2H5QS82_CITUN</name>
<comment type="caution">
    <text evidence="1">The sequence shown here is derived from an EMBL/GenBank/DDBJ whole genome shotgun (WGS) entry which is preliminary data.</text>
</comment>
<dbReference type="EMBL" id="BDQV01000709">
    <property type="protein sequence ID" value="GAY67476.1"/>
    <property type="molecule type" value="Genomic_DNA"/>
</dbReference>
<gene>
    <name evidence="1" type="ORF">CUMW_256780</name>
</gene>
<evidence type="ECO:0000313" key="2">
    <source>
        <dbReference type="Proteomes" id="UP000236630"/>
    </source>
</evidence>
<organism evidence="1 2">
    <name type="scientific">Citrus unshiu</name>
    <name type="common">Satsuma mandarin</name>
    <name type="synonym">Citrus nobilis var. unshiu</name>
    <dbReference type="NCBI Taxonomy" id="55188"/>
    <lineage>
        <taxon>Eukaryota</taxon>
        <taxon>Viridiplantae</taxon>
        <taxon>Streptophyta</taxon>
        <taxon>Embryophyta</taxon>
        <taxon>Tracheophyta</taxon>
        <taxon>Spermatophyta</taxon>
        <taxon>Magnoliopsida</taxon>
        <taxon>eudicotyledons</taxon>
        <taxon>Gunneridae</taxon>
        <taxon>Pentapetalae</taxon>
        <taxon>rosids</taxon>
        <taxon>malvids</taxon>
        <taxon>Sapindales</taxon>
        <taxon>Rutaceae</taxon>
        <taxon>Aurantioideae</taxon>
        <taxon>Citrus</taxon>
    </lineage>
</organism>
<dbReference type="Proteomes" id="UP000236630">
    <property type="component" value="Unassembled WGS sequence"/>
</dbReference>
<dbReference type="AlphaFoldDB" id="A0A2H5QS82"/>
<protein>
    <recommendedName>
        <fullName evidence="3">Serine-threonine/tyrosine-protein kinase catalytic domain-containing protein</fullName>
    </recommendedName>
</protein>
<sequence length="60" mass="6987">METVDPSFLMEVMANKMEECLIAIIRTSVFCLTESPFERMKMRDVVAKLCHARETFCIIQ</sequence>
<accession>A0A2H5QS82</accession>
<evidence type="ECO:0008006" key="3">
    <source>
        <dbReference type="Google" id="ProtNLM"/>
    </source>
</evidence>